<dbReference type="EMBL" id="CP002546">
    <property type="protein sequence ID" value="ADY59457.1"/>
    <property type="molecule type" value="Genomic_DNA"/>
</dbReference>
<evidence type="ECO:0000256" key="3">
    <source>
        <dbReference type="SAM" id="MobiDB-lite"/>
    </source>
</evidence>
<dbReference type="Proteomes" id="UP000006860">
    <property type="component" value="Chromosome"/>
</dbReference>
<dbReference type="InterPro" id="IPR031107">
    <property type="entry name" value="Small_HSP"/>
</dbReference>
<dbReference type="CDD" id="cd06464">
    <property type="entry name" value="ACD_sHsps-like"/>
    <property type="match status" value="1"/>
</dbReference>
<dbReference type="PANTHER" id="PTHR11527">
    <property type="entry name" value="HEAT-SHOCK PROTEIN 20 FAMILY MEMBER"/>
    <property type="match status" value="1"/>
</dbReference>
<dbReference type="Pfam" id="PF00011">
    <property type="entry name" value="HSP20"/>
    <property type="match status" value="1"/>
</dbReference>
<dbReference type="STRING" id="756272.Plabr_1847"/>
<evidence type="ECO:0000256" key="2">
    <source>
        <dbReference type="RuleBase" id="RU003616"/>
    </source>
</evidence>
<dbReference type="AlphaFoldDB" id="F0SGB5"/>
<accession>F0SGB5</accession>
<dbReference type="PROSITE" id="PS01031">
    <property type="entry name" value="SHSP"/>
    <property type="match status" value="1"/>
</dbReference>
<dbReference type="HOGENOM" id="CLU_046737_9_3_0"/>
<keyword evidence="5" id="KW-0346">Stress response</keyword>
<protein>
    <submittedName>
        <fullName evidence="5">Heat shock protein Hsp20</fullName>
    </submittedName>
</protein>
<reference evidence="6" key="1">
    <citation type="submission" date="2011-02" db="EMBL/GenBank/DDBJ databases">
        <title>The complete genome of Planctomyces brasiliensis DSM 5305.</title>
        <authorList>
            <person name="Lucas S."/>
            <person name="Copeland A."/>
            <person name="Lapidus A."/>
            <person name="Bruce D."/>
            <person name="Goodwin L."/>
            <person name="Pitluck S."/>
            <person name="Kyrpides N."/>
            <person name="Mavromatis K."/>
            <person name="Pagani I."/>
            <person name="Ivanova N."/>
            <person name="Ovchinnikova G."/>
            <person name="Lu M."/>
            <person name="Detter J.C."/>
            <person name="Han C."/>
            <person name="Land M."/>
            <person name="Hauser L."/>
            <person name="Markowitz V."/>
            <person name="Cheng J.-F."/>
            <person name="Hugenholtz P."/>
            <person name="Woyke T."/>
            <person name="Wu D."/>
            <person name="Tindall B."/>
            <person name="Pomrenke H.G."/>
            <person name="Brambilla E."/>
            <person name="Klenk H.-P."/>
            <person name="Eisen J.A."/>
        </authorList>
    </citation>
    <scope>NUCLEOTIDE SEQUENCE [LARGE SCALE GENOMIC DNA]</scope>
    <source>
        <strain evidence="6">ATCC 49424 / DSM 5305 / JCM 21570 / NBRC 103401 / IFAM 1448</strain>
    </source>
</reference>
<name>F0SGB5_RUBBR</name>
<proteinExistence type="inferred from homology"/>
<evidence type="ECO:0000313" key="6">
    <source>
        <dbReference type="Proteomes" id="UP000006860"/>
    </source>
</evidence>
<dbReference type="RefSeq" id="WP_013628184.1">
    <property type="nucleotide sequence ID" value="NC_015174.1"/>
</dbReference>
<evidence type="ECO:0000313" key="5">
    <source>
        <dbReference type="EMBL" id="ADY59457.1"/>
    </source>
</evidence>
<evidence type="ECO:0000256" key="1">
    <source>
        <dbReference type="PROSITE-ProRule" id="PRU00285"/>
    </source>
</evidence>
<dbReference type="Gene3D" id="2.60.40.790">
    <property type="match status" value="1"/>
</dbReference>
<dbReference type="eggNOG" id="COG0071">
    <property type="taxonomic scope" value="Bacteria"/>
</dbReference>
<sequence length="176" mass="19607">MSDSPENKSDAENKPETPAPEEKGRQELSIRKVTPEEAAAQTPSRTNSEDDTGRARVMAPSGQPGQRLLFTPVIDIYNTEDGLVLRADLPGVCVERLDLQIEDNKLTLFGRVAENLPEGARPLHREYQVGDFYRSFILSDEVAYDRIAAKMNAGVLEITLPIIPRAQPRKIHVQTE</sequence>
<dbReference type="KEGG" id="pbs:Plabr_1847"/>
<dbReference type="InterPro" id="IPR008978">
    <property type="entry name" value="HSP20-like_chaperone"/>
</dbReference>
<feature type="region of interest" description="Disordered" evidence="3">
    <location>
        <begin position="1"/>
        <end position="64"/>
    </location>
</feature>
<keyword evidence="6" id="KW-1185">Reference proteome</keyword>
<evidence type="ECO:0000259" key="4">
    <source>
        <dbReference type="PROSITE" id="PS01031"/>
    </source>
</evidence>
<organism evidence="5 6">
    <name type="scientific">Rubinisphaera brasiliensis (strain ATCC 49424 / DSM 5305 / JCM 21570 / IAM 15109 / NBRC 103401 / IFAM 1448)</name>
    <name type="common">Planctomyces brasiliensis</name>
    <dbReference type="NCBI Taxonomy" id="756272"/>
    <lineage>
        <taxon>Bacteria</taxon>
        <taxon>Pseudomonadati</taxon>
        <taxon>Planctomycetota</taxon>
        <taxon>Planctomycetia</taxon>
        <taxon>Planctomycetales</taxon>
        <taxon>Planctomycetaceae</taxon>
        <taxon>Rubinisphaera</taxon>
    </lineage>
</organism>
<feature type="domain" description="SHSP" evidence="4">
    <location>
        <begin position="64"/>
        <end position="176"/>
    </location>
</feature>
<feature type="compositionally biased region" description="Basic and acidic residues" evidence="3">
    <location>
        <begin position="1"/>
        <end position="35"/>
    </location>
</feature>
<comment type="similarity">
    <text evidence="1 2">Belongs to the small heat shock protein (HSP20) family.</text>
</comment>
<dbReference type="SUPFAM" id="SSF49764">
    <property type="entry name" value="HSP20-like chaperones"/>
    <property type="match status" value="1"/>
</dbReference>
<gene>
    <name evidence="5" type="ordered locus">Plabr_1847</name>
</gene>
<dbReference type="InterPro" id="IPR002068">
    <property type="entry name" value="A-crystallin/Hsp20_dom"/>
</dbReference>